<protein>
    <submittedName>
        <fullName evidence="2">Xyloglucanase</fullName>
    </submittedName>
</protein>
<dbReference type="EMBL" id="JQ844199">
    <property type="protein sequence ID" value="AGS52490.1"/>
    <property type="molecule type" value="Genomic_DNA"/>
</dbReference>
<proteinExistence type="predicted"/>
<name>A0A806KI44_9BACT</name>
<evidence type="ECO:0000256" key="1">
    <source>
        <dbReference type="SAM" id="MobiDB-lite"/>
    </source>
</evidence>
<sequence length="138" mass="14791">MGIWQSADEAKSWTRIDDEKHAFGALANGNFVRGDMNTFGVVYRSTAGRGIAARMPAEWEATMPSSSSIAPSSSSEEMPSSSSEASTPILSSPQSLVPSPNAPRYYNLKGEPLGTAKPSKPGVYIEKNGKNVRKIVVR</sequence>
<accession>A0A806KI44</accession>
<evidence type="ECO:0000313" key="2">
    <source>
        <dbReference type="EMBL" id="AGS52490.1"/>
    </source>
</evidence>
<dbReference type="SUPFAM" id="SSF110296">
    <property type="entry name" value="Oligoxyloglucan reducing end-specific cellobiohydrolase"/>
    <property type="match status" value="1"/>
</dbReference>
<organism evidence="2">
    <name type="scientific">uncultured bacterium contig00214</name>
    <dbReference type="NCBI Taxonomy" id="1181611"/>
    <lineage>
        <taxon>Bacteria</taxon>
        <taxon>environmental samples</taxon>
    </lineage>
</organism>
<feature type="compositionally biased region" description="Low complexity" evidence="1">
    <location>
        <begin position="62"/>
        <end position="93"/>
    </location>
</feature>
<feature type="region of interest" description="Disordered" evidence="1">
    <location>
        <begin position="60"/>
        <end position="125"/>
    </location>
</feature>
<dbReference type="Gene3D" id="2.130.10.10">
    <property type="entry name" value="YVTN repeat-like/Quinoprotein amine dehydrogenase"/>
    <property type="match status" value="1"/>
</dbReference>
<dbReference type="InterPro" id="IPR015943">
    <property type="entry name" value="WD40/YVTN_repeat-like_dom_sf"/>
</dbReference>
<dbReference type="AlphaFoldDB" id="A0A806KI44"/>
<reference evidence="2" key="1">
    <citation type="submission" date="2012-03" db="EMBL/GenBank/DDBJ databases">
        <title>Functional metagenomics reveals considerable lignocellulase gene clusters in the gut microbiome of a wood-feeding higher termite.</title>
        <authorList>
            <person name="Liu N."/>
        </authorList>
    </citation>
    <scope>NUCLEOTIDE SEQUENCE</scope>
</reference>